<protein>
    <recommendedName>
        <fullName evidence="1">DUF58 domain-containing protein</fullName>
    </recommendedName>
</protein>
<dbReference type="OrthoDB" id="9776116at2"/>
<dbReference type="EMBL" id="LYXE01000103">
    <property type="protein sequence ID" value="PDV98363.1"/>
    <property type="molecule type" value="Genomic_DNA"/>
</dbReference>
<keyword evidence="3" id="KW-1185">Reference proteome</keyword>
<dbReference type="AlphaFoldDB" id="A0A2H3L588"/>
<feature type="domain" description="DUF58" evidence="1">
    <location>
        <begin position="48"/>
        <end position="252"/>
    </location>
</feature>
<dbReference type="InterPro" id="IPR036465">
    <property type="entry name" value="vWFA_dom_sf"/>
</dbReference>
<evidence type="ECO:0000313" key="2">
    <source>
        <dbReference type="EMBL" id="PDV98363.1"/>
    </source>
</evidence>
<dbReference type="InterPro" id="IPR002881">
    <property type="entry name" value="DUF58"/>
</dbReference>
<comment type="caution">
    <text evidence="2">The sequence shown here is derived from an EMBL/GenBank/DDBJ whole genome shotgun (WGS) entry which is preliminary data.</text>
</comment>
<dbReference type="PANTHER" id="PTHR33608">
    <property type="entry name" value="BLL2464 PROTEIN"/>
    <property type="match status" value="1"/>
</dbReference>
<dbReference type="Pfam" id="PF01882">
    <property type="entry name" value="DUF58"/>
    <property type="match status" value="1"/>
</dbReference>
<dbReference type="SUPFAM" id="SSF53300">
    <property type="entry name" value="vWA-like"/>
    <property type="match status" value="1"/>
</dbReference>
<dbReference type="RefSeq" id="WP_097653617.1">
    <property type="nucleotide sequence ID" value="NZ_LYXE01000103.1"/>
</dbReference>
<proteinExistence type="predicted"/>
<reference evidence="2 3" key="1">
    <citation type="submission" date="2016-05" db="EMBL/GenBank/DDBJ databases">
        <authorList>
            <person name="Lavstsen T."/>
            <person name="Jespersen J.S."/>
        </authorList>
    </citation>
    <scope>NUCLEOTIDE SEQUENCE [LARGE SCALE GENOMIC DNA]</scope>
    <source>
        <strain evidence="2 3">B7-9</strain>
    </source>
</reference>
<accession>A0A2H3L588</accession>
<gene>
    <name evidence="2" type="ORF">A9Q02_15890</name>
</gene>
<evidence type="ECO:0000313" key="3">
    <source>
        <dbReference type="Proteomes" id="UP000220922"/>
    </source>
</evidence>
<sequence>MTTTEPLLESSFLRKLDRLMILTRRAMAGEIQGERRSPRRGSSVEFADFRPYTPGDDIRQIDWNLYARMERVFLKLFVAEEELTVHLLVDTSASMDWGTPNKLRYATKLAAAFGYIALSNLDRVSVSAFAAGATPVQMPSVRGKRGAIGLFTFLQRLGVSGGGNLTESCRRYMQTARNPGPLLLCSDLLDANWQEALKTLSSRPFEITLMHTLAPQELSPELDGDFRLIDVEGGPAVEISADLDLLRRYREQLAAWQDEIESFCSGRGIVYLPVDTGVPVEEFVLGRLRKRGVLR</sequence>
<dbReference type="PANTHER" id="PTHR33608:SF7">
    <property type="entry name" value="DUF58 DOMAIN-CONTAINING PROTEIN"/>
    <property type="match status" value="1"/>
</dbReference>
<name>A0A2H3L588_9CHLR</name>
<evidence type="ECO:0000259" key="1">
    <source>
        <dbReference type="Pfam" id="PF01882"/>
    </source>
</evidence>
<dbReference type="Proteomes" id="UP000220922">
    <property type="component" value="Unassembled WGS sequence"/>
</dbReference>
<organism evidence="2 3">
    <name type="scientific">Candidatus Chloroploca asiatica</name>
    <dbReference type="NCBI Taxonomy" id="1506545"/>
    <lineage>
        <taxon>Bacteria</taxon>
        <taxon>Bacillati</taxon>
        <taxon>Chloroflexota</taxon>
        <taxon>Chloroflexia</taxon>
        <taxon>Chloroflexales</taxon>
        <taxon>Chloroflexineae</taxon>
        <taxon>Oscillochloridaceae</taxon>
        <taxon>Candidatus Chloroploca</taxon>
    </lineage>
</organism>